<accession>A0A7Z7LSN0</accession>
<dbReference type="RefSeq" id="WP_086984042.1">
    <property type="nucleotide sequence ID" value="NZ_FTQZ01000026.1"/>
</dbReference>
<dbReference type="PANTHER" id="PTHR28255:SF1">
    <property type="entry name" value="UPF0303 PROTEIN YBR137W"/>
    <property type="match status" value="1"/>
</dbReference>
<dbReference type="Pfam" id="PF03928">
    <property type="entry name" value="HbpS-like"/>
    <property type="match status" value="1"/>
</dbReference>
<proteinExistence type="predicted"/>
<dbReference type="AlphaFoldDB" id="A0A7Z7LSN0"/>
<dbReference type="SUPFAM" id="SSF143744">
    <property type="entry name" value="GlcG-like"/>
    <property type="match status" value="1"/>
</dbReference>
<organism evidence="1 2">
    <name type="scientific">Elizabethkingia anophelis</name>
    <dbReference type="NCBI Taxonomy" id="1117645"/>
    <lineage>
        <taxon>Bacteria</taxon>
        <taxon>Pseudomonadati</taxon>
        <taxon>Bacteroidota</taxon>
        <taxon>Flavobacteriia</taxon>
        <taxon>Flavobacteriales</taxon>
        <taxon>Weeksellaceae</taxon>
        <taxon>Elizabethkingia</taxon>
    </lineage>
</organism>
<comment type="caution">
    <text evidence="1">The sequence shown here is derived from an EMBL/GenBank/DDBJ whole genome shotgun (WGS) entry which is preliminary data.</text>
</comment>
<protein>
    <submittedName>
        <fullName evidence="1">Uncharacterized conserved protein</fullName>
    </submittedName>
</protein>
<evidence type="ECO:0000313" key="2">
    <source>
        <dbReference type="Proteomes" id="UP000254876"/>
    </source>
</evidence>
<dbReference type="InterPro" id="IPR005624">
    <property type="entry name" value="PduO/GlcC-like"/>
</dbReference>
<gene>
    <name evidence="1" type="ORF">NCTC10588_00235</name>
</gene>
<dbReference type="EMBL" id="UFYD01000001">
    <property type="protein sequence ID" value="STC95111.1"/>
    <property type="molecule type" value="Genomic_DNA"/>
</dbReference>
<evidence type="ECO:0000313" key="1">
    <source>
        <dbReference type="EMBL" id="STC95111.1"/>
    </source>
</evidence>
<dbReference type="Gene3D" id="3.30.450.150">
    <property type="entry name" value="Haem-degrading domain"/>
    <property type="match status" value="1"/>
</dbReference>
<dbReference type="InterPro" id="IPR038084">
    <property type="entry name" value="PduO/GlcC-like_sf"/>
</dbReference>
<dbReference type="InterPro" id="IPR010371">
    <property type="entry name" value="YBR137W-like"/>
</dbReference>
<dbReference type="PANTHER" id="PTHR28255">
    <property type="match status" value="1"/>
</dbReference>
<sequence>MTDRNNDNEILRRIELDSFSNRIGFDMGVKIIDLAKNRNQHIAVEVCRLNHTIFLYVDDTLPVDKHNWLRRKANIARQFEESSLSVKNDLKEGNMNLERTFGLDEKDFLAKGGAIPIFVKNGGMIAVVTVSGLHDEEDHNIIIEALKGSYL</sequence>
<dbReference type="Proteomes" id="UP000254876">
    <property type="component" value="Unassembled WGS sequence"/>
</dbReference>
<name>A0A7Z7LSN0_9FLAO</name>
<reference evidence="1 2" key="1">
    <citation type="submission" date="2018-06" db="EMBL/GenBank/DDBJ databases">
        <authorList>
            <consortium name="Pathogen Informatics"/>
            <person name="Doyle S."/>
        </authorList>
    </citation>
    <scope>NUCLEOTIDE SEQUENCE [LARGE SCALE GENOMIC DNA]</scope>
    <source>
        <strain evidence="1 2">NCTC10588</strain>
    </source>
</reference>